<proteinExistence type="inferred from homology"/>
<dbReference type="PROSITE" id="PS50822">
    <property type="entry name" value="PIWI"/>
    <property type="match status" value="1"/>
</dbReference>
<dbReference type="Pfam" id="PF02171">
    <property type="entry name" value="Piwi"/>
    <property type="match status" value="1"/>
</dbReference>
<feature type="region of interest" description="Disordered" evidence="2">
    <location>
        <begin position="788"/>
        <end position="823"/>
    </location>
</feature>
<dbReference type="GO" id="GO:0003723">
    <property type="term" value="F:RNA binding"/>
    <property type="evidence" value="ECO:0007669"/>
    <property type="project" value="InterPro"/>
</dbReference>
<dbReference type="InterPro" id="IPR036085">
    <property type="entry name" value="PAZ_dom_sf"/>
</dbReference>
<dbReference type="Pfam" id="PF02170">
    <property type="entry name" value="PAZ"/>
    <property type="match status" value="1"/>
</dbReference>
<evidence type="ECO:0000259" key="3">
    <source>
        <dbReference type="PROSITE" id="PS50821"/>
    </source>
</evidence>
<accession>A0A0G4HE51</accession>
<dbReference type="SMART" id="SM00950">
    <property type="entry name" value="Piwi"/>
    <property type="match status" value="1"/>
</dbReference>
<feature type="domain" description="Piwi" evidence="4">
    <location>
        <begin position="507"/>
        <end position="776"/>
    </location>
</feature>
<dbReference type="InterPro" id="IPR036397">
    <property type="entry name" value="RNaseH_sf"/>
</dbReference>
<dbReference type="Gene3D" id="2.170.260.10">
    <property type="entry name" value="paz domain"/>
    <property type="match status" value="1"/>
</dbReference>
<reference evidence="5" key="1">
    <citation type="submission" date="2014-11" db="EMBL/GenBank/DDBJ databases">
        <authorList>
            <person name="Otto D Thomas"/>
            <person name="Naeem Raeece"/>
        </authorList>
    </citation>
    <scope>NUCLEOTIDE SEQUENCE</scope>
</reference>
<evidence type="ECO:0008006" key="6">
    <source>
        <dbReference type="Google" id="ProtNLM"/>
    </source>
</evidence>
<dbReference type="EMBL" id="CDMZ01002419">
    <property type="protein sequence ID" value="CEM42301.1"/>
    <property type="molecule type" value="Genomic_DNA"/>
</dbReference>
<dbReference type="VEuPathDB" id="CryptoDB:Cvel_982"/>
<comment type="similarity">
    <text evidence="1">Belongs to the argonaute family.</text>
</comment>
<dbReference type="InterPro" id="IPR003100">
    <property type="entry name" value="PAZ_dom"/>
</dbReference>
<name>A0A0G4HE51_9ALVE</name>
<feature type="domain" description="PAZ" evidence="3">
    <location>
        <begin position="212"/>
        <end position="323"/>
    </location>
</feature>
<feature type="compositionally biased region" description="Low complexity" evidence="2">
    <location>
        <begin position="813"/>
        <end position="823"/>
    </location>
</feature>
<dbReference type="SUPFAM" id="SSF53098">
    <property type="entry name" value="Ribonuclease H-like"/>
    <property type="match status" value="1"/>
</dbReference>
<dbReference type="Gene3D" id="3.40.50.2300">
    <property type="match status" value="1"/>
</dbReference>
<evidence type="ECO:0000313" key="5">
    <source>
        <dbReference type="EMBL" id="CEM42301.1"/>
    </source>
</evidence>
<dbReference type="InterPro" id="IPR012337">
    <property type="entry name" value="RNaseH-like_sf"/>
</dbReference>
<evidence type="ECO:0000259" key="4">
    <source>
        <dbReference type="PROSITE" id="PS50822"/>
    </source>
</evidence>
<dbReference type="InterPro" id="IPR003165">
    <property type="entry name" value="Piwi"/>
</dbReference>
<dbReference type="SUPFAM" id="SSF101690">
    <property type="entry name" value="PAZ domain"/>
    <property type="match status" value="1"/>
</dbReference>
<dbReference type="PANTHER" id="PTHR22891">
    <property type="entry name" value="EUKARYOTIC TRANSLATION INITIATION FACTOR 2C"/>
    <property type="match status" value="1"/>
</dbReference>
<sequence>MITQRPGYGSEGKVFVAVSNFRTLRLSPGFRTCLCSVVFEPSLPEEAAGQRRRVIEQNKQEVLAATKSADLICTGGNVYLLSRDEEGFEGEVVLDLQMNHQRENDEGRELQDGEDIKGYRVTIKAKREVRIEDEMLLNEDERTYFNIIINRALRDSRLQQIGRYHYDTMKPLKVDCSPPLHLIPGYFTSVQVCEYGPALMYDVKHRIVQEKTVAEVMNEILQANAYNGKTNDEKKFLLEQLLIKKVVITRHTQPWNMYIIEGIEMDMNPLTSTFERREGPITHQDYFLEQYNLELSPVRMPMLRCSRRKRDVFLPADFCFMTGLTDQLKGDYRVMNAISQYTRMLPRARFEKGNEVPRKLTDGKSREVLENWKIEVAENSLECEGRQVETAKVRVMTSNHDLEAVQRGDGHTAGAEVNWNRVNFPHLIQKNVVGFQTNPGFQRWVLIHTARDQPLVPRLIDALGEELIKKNMRAEPPKIIEINAVSPEEFKNEMIRELKQLPSRPDIILVILPRQNTDEIYAIIKAEFCTGEMACPSQCIKAATIDKKGAQAAAKLFDQMICKQGGFLWGLNAPQTCRTMVVGVDLNTTGGRTIASFAASFNYSYTKYFSHCTWIRSREDAAEPLALFLHRALDNFRDNFEEARGPVEEKRYPNRIFIYRDGVSEAAKQLLKDFEIQSVLNRFTNLDNEWAKEVEFAYVLVNKKIHQRFGIKPTPEMLQNRGRGGRGNAPREDLTNALPLTIFDSGVTASDKFDFFISHQEVTQGSVTPTHYDVLYWKPGNMSVDDLQRLPPSSPCSTRTGPGPSACPPPSCTPQSSAPCTRR</sequence>
<dbReference type="AlphaFoldDB" id="A0A0G4HE51"/>
<gene>
    <name evidence="5" type="ORF">Cvel_982</name>
</gene>
<evidence type="ECO:0000256" key="1">
    <source>
        <dbReference type="RuleBase" id="RU361178"/>
    </source>
</evidence>
<dbReference type="Gene3D" id="3.30.420.10">
    <property type="entry name" value="Ribonuclease H-like superfamily/Ribonuclease H"/>
    <property type="match status" value="1"/>
</dbReference>
<organism evidence="5">
    <name type="scientific">Chromera velia CCMP2878</name>
    <dbReference type="NCBI Taxonomy" id="1169474"/>
    <lineage>
        <taxon>Eukaryota</taxon>
        <taxon>Sar</taxon>
        <taxon>Alveolata</taxon>
        <taxon>Colpodellida</taxon>
        <taxon>Chromeraceae</taxon>
        <taxon>Chromera</taxon>
    </lineage>
</organism>
<protein>
    <recommendedName>
        <fullName evidence="6">Piwi domain-containing protein</fullName>
    </recommendedName>
</protein>
<dbReference type="PROSITE" id="PS50821">
    <property type="entry name" value="PAZ"/>
    <property type="match status" value="1"/>
</dbReference>
<evidence type="ECO:0000256" key="2">
    <source>
        <dbReference type="SAM" id="MobiDB-lite"/>
    </source>
</evidence>
<dbReference type="PhylomeDB" id="A0A0G4HE51"/>
<dbReference type="SMART" id="SM00949">
    <property type="entry name" value="PAZ"/>
    <property type="match status" value="1"/>
</dbReference>